<dbReference type="PANTHER" id="PTHR11017">
    <property type="entry name" value="LEUCINE-RICH REPEAT-CONTAINING PROTEIN"/>
    <property type="match status" value="1"/>
</dbReference>
<evidence type="ECO:0000256" key="3">
    <source>
        <dbReference type="ARBA" id="ARBA00023027"/>
    </source>
</evidence>
<dbReference type="Gramene" id="QL04p036570:mrna">
    <property type="protein sequence ID" value="QL04p036570:mrna"/>
    <property type="gene ID" value="QL04p036570"/>
</dbReference>
<dbReference type="FunCoup" id="A0A7N2LEV9">
    <property type="interactions" value="414"/>
</dbReference>
<accession>A0A7N2LEV9</accession>
<dbReference type="SUPFAM" id="SSF46785">
    <property type="entry name" value="Winged helix' DNA-binding domain"/>
    <property type="match status" value="1"/>
</dbReference>
<evidence type="ECO:0000256" key="2">
    <source>
        <dbReference type="ARBA" id="ARBA00022821"/>
    </source>
</evidence>
<protein>
    <recommendedName>
        <fullName evidence="5">TIR domain-containing protein</fullName>
    </recommendedName>
</protein>
<dbReference type="InterPro" id="IPR032675">
    <property type="entry name" value="LRR_dom_sf"/>
</dbReference>
<dbReference type="AlphaFoldDB" id="A0A7N2LEV9"/>
<dbReference type="PANTHER" id="PTHR11017:SF479">
    <property type="entry name" value="DISEASE RESISTANCE PROTEIN (TIR-NBS-LRR CLASS) FAMILY"/>
    <property type="match status" value="1"/>
</dbReference>
<dbReference type="InterPro" id="IPR058192">
    <property type="entry name" value="WHD_ROQ1-like"/>
</dbReference>
<dbReference type="EnsemblPlants" id="QL04p036570:mrna">
    <property type="protein sequence ID" value="QL04p036570:mrna"/>
    <property type="gene ID" value="QL04p036570"/>
</dbReference>
<dbReference type="SUPFAM" id="SSF52200">
    <property type="entry name" value="Toll/Interleukin receptor TIR domain"/>
    <property type="match status" value="1"/>
</dbReference>
<feature type="compositionally biased region" description="Low complexity" evidence="4">
    <location>
        <begin position="10"/>
        <end position="20"/>
    </location>
</feature>
<dbReference type="InterPro" id="IPR035897">
    <property type="entry name" value="Toll_tir_struct_dom_sf"/>
</dbReference>
<dbReference type="SUPFAM" id="SSF52058">
    <property type="entry name" value="L domain-like"/>
    <property type="match status" value="1"/>
</dbReference>
<organism evidence="6 7">
    <name type="scientific">Quercus lobata</name>
    <name type="common">Valley oak</name>
    <dbReference type="NCBI Taxonomy" id="97700"/>
    <lineage>
        <taxon>Eukaryota</taxon>
        <taxon>Viridiplantae</taxon>
        <taxon>Streptophyta</taxon>
        <taxon>Embryophyta</taxon>
        <taxon>Tracheophyta</taxon>
        <taxon>Spermatophyta</taxon>
        <taxon>Magnoliopsida</taxon>
        <taxon>eudicotyledons</taxon>
        <taxon>Gunneridae</taxon>
        <taxon>Pentapetalae</taxon>
        <taxon>rosids</taxon>
        <taxon>fabids</taxon>
        <taxon>Fagales</taxon>
        <taxon>Fagaceae</taxon>
        <taxon>Quercus</taxon>
    </lineage>
</organism>
<dbReference type="Gene3D" id="3.40.50.10140">
    <property type="entry name" value="Toll/interleukin-1 receptor homology (TIR) domain"/>
    <property type="match status" value="1"/>
</dbReference>
<dbReference type="Pfam" id="PF01582">
    <property type="entry name" value="TIR"/>
    <property type="match status" value="1"/>
</dbReference>
<reference evidence="6 7" key="1">
    <citation type="journal article" date="2016" name="G3 (Bethesda)">
        <title>First Draft Assembly and Annotation of the Genome of a California Endemic Oak Quercus lobata Nee (Fagaceae).</title>
        <authorList>
            <person name="Sork V.L."/>
            <person name="Fitz-Gibbon S.T."/>
            <person name="Puiu D."/>
            <person name="Crepeau M."/>
            <person name="Gugger P.F."/>
            <person name="Sherman R."/>
            <person name="Stevens K."/>
            <person name="Langley C.H."/>
            <person name="Pellegrini M."/>
            <person name="Salzberg S.L."/>
        </authorList>
    </citation>
    <scope>NUCLEOTIDE SEQUENCE [LARGE SCALE GENOMIC DNA]</scope>
    <source>
        <strain evidence="6 7">cv. SW786</strain>
    </source>
</reference>
<proteinExistence type="predicted"/>
<feature type="region of interest" description="Disordered" evidence="4">
    <location>
        <begin position="1"/>
        <end position="20"/>
    </location>
</feature>
<dbReference type="InParanoid" id="A0A7N2LEV9"/>
<evidence type="ECO:0000259" key="5">
    <source>
        <dbReference type="PROSITE" id="PS50104"/>
    </source>
</evidence>
<evidence type="ECO:0000313" key="7">
    <source>
        <dbReference type="Proteomes" id="UP000594261"/>
    </source>
</evidence>
<keyword evidence="2" id="KW-0611">Plant defense</keyword>
<name>A0A7N2LEV9_QUELO</name>
<evidence type="ECO:0000256" key="4">
    <source>
        <dbReference type="SAM" id="MobiDB-lite"/>
    </source>
</evidence>
<sequence length="991" mass="112496">MVILTEEGASSSSSSSSSSSTHRWKYDVFLSFRGEDTRNNFTSHLYKALCNQGFDTFIDDDLPRGEEISMKLVEAIESSMILIVIFSKNFASSTWCLNELVKIFECKSNGQLIFPIFYKVSPSEIRKQDGEFGIALAEHEEKCKDDIEKVQRWRTTLTEAANLSGFPYNDSCVESEAELIERVIKEISSTKLNLVPLFVAKHPVGIDIRAEAIELLLDMESNDVCMVGIWGLGGIDDGIGRLIDKCLVTLEHGYLLSMHDLLQRMGREIVRQESEEIERRSRIWRYKDAHKLLTRNMGSKRIRGIMLCSPKPIEVALNANVFKRMKNLKFLIGNVHIVEDLEYLPDELRFLEWRKFPLSLSSKCCAPEELVAINLSKSNIILEKAFKQGFQYENLKMISLVSCEFITNLPDLCCPNLEILEIKYCKNLIEVDKSIGFHEKLKEWNLYGCPQLQILPSTLMLKSLESFELCRCRRLEKFPDIHPEMNCLKYLDLFGCGFRELPSSLLYLTGLNPLGLGVSKLTNFLVGANNFNNFSGPTGFLCLTTLNLRGSPRIGVELDSWLQPDYFPVLERLDLSSTGIVTIPASIFMFTTLEYLDIQDCKKLREIPILPQSMRQVCATNCDRLDARSSFFLLIHFRLVLQFLAKAATCFGSERPQIGTLHHLELPITEIPEWLKFNHHQSVGNSVSFLVGPKFSNLFVCIAIPSKDLDNDIVSMCEVDFFINGIRQFQVWNWWAKGNYDHVWLTYGKVNISNTSEENRIVVEFKGQNIPLHRMRIYAACICCPQKPIFLVFNNGEEDPGWLFSRPGEPGDDDSAGQSGTNDPYCGELEDDDVVEKGGNDSPYYGEPGDDGVAEYGGSHGTSRQGEYDGPYYGESGDNDAAGQDGTDETFYGEPENDDDAVQGGNDDQYYGELEDDDTNAPDPRFDDSSVRRLKFASIDYRDKDDKGIDQTGDMFLPQRMPRNDQVRYFGEKYACRLFDIEIQGKHTTAR</sequence>
<dbReference type="Pfam" id="PF23282">
    <property type="entry name" value="WHD_ROQ1"/>
    <property type="match status" value="1"/>
</dbReference>
<dbReference type="FunFam" id="3.40.50.10140:FF:000007">
    <property type="entry name" value="Disease resistance protein (TIR-NBS-LRR class)"/>
    <property type="match status" value="1"/>
</dbReference>
<dbReference type="InterPro" id="IPR044974">
    <property type="entry name" value="Disease_R_plants"/>
</dbReference>
<keyword evidence="1" id="KW-0677">Repeat</keyword>
<dbReference type="PROSITE" id="PS50104">
    <property type="entry name" value="TIR"/>
    <property type="match status" value="1"/>
</dbReference>
<keyword evidence="7" id="KW-1185">Reference proteome</keyword>
<keyword evidence="3" id="KW-0520">NAD</keyword>
<reference evidence="6" key="2">
    <citation type="submission" date="2021-01" db="UniProtKB">
        <authorList>
            <consortium name="EnsemblPlants"/>
        </authorList>
    </citation>
    <scope>IDENTIFICATION</scope>
</reference>
<dbReference type="Gene3D" id="3.80.10.10">
    <property type="entry name" value="Ribonuclease Inhibitor"/>
    <property type="match status" value="2"/>
</dbReference>
<dbReference type="InterPro" id="IPR036390">
    <property type="entry name" value="WH_DNA-bd_sf"/>
</dbReference>
<dbReference type="InterPro" id="IPR000157">
    <property type="entry name" value="TIR_dom"/>
</dbReference>
<feature type="region of interest" description="Disordered" evidence="4">
    <location>
        <begin position="802"/>
        <end position="928"/>
    </location>
</feature>
<dbReference type="SMART" id="SM00255">
    <property type="entry name" value="TIR"/>
    <property type="match status" value="1"/>
</dbReference>
<dbReference type="GO" id="GO:0007165">
    <property type="term" value="P:signal transduction"/>
    <property type="evidence" value="ECO:0007669"/>
    <property type="project" value="InterPro"/>
</dbReference>
<evidence type="ECO:0000313" key="6">
    <source>
        <dbReference type="EnsemblPlants" id="QL04p036570:mrna"/>
    </source>
</evidence>
<feature type="domain" description="TIR" evidence="5">
    <location>
        <begin position="24"/>
        <end position="191"/>
    </location>
</feature>
<dbReference type="GO" id="GO:0006952">
    <property type="term" value="P:defense response"/>
    <property type="evidence" value="ECO:0007669"/>
    <property type="project" value="UniProtKB-KW"/>
</dbReference>
<dbReference type="EMBL" id="LRBV02000004">
    <property type="status" value="NOT_ANNOTATED_CDS"/>
    <property type="molecule type" value="Genomic_DNA"/>
</dbReference>
<dbReference type="Proteomes" id="UP000594261">
    <property type="component" value="Chromosome 4"/>
</dbReference>
<evidence type="ECO:0000256" key="1">
    <source>
        <dbReference type="ARBA" id="ARBA00022737"/>
    </source>
</evidence>